<keyword evidence="1" id="KW-1133">Transmembrane helix</keyword>
<gene>
    <name evidence="2" type="ORF">K469DRAFT_705460</name>
</gene>
<keyword evidence="3" id="KW-1185">Reference proteome</keyword>
<organism evidence="2 3">
    <name type="scientific">Zopfia rhizophila CBS 207.26</name>
    <dbReference type="NCBI Taxonomy" id="1314779"/>
    <lineage>
        <taxon>Eukaryota</taxon>
        <taxon>Fungi</taxon>
        <taxon>Dikarya</taxon>
        <taxon>Ascomycota</taxon>
        <taxon>Pezizomycotina</taxon>
        <taxon>Dothideomycetes</taxon>
        <taxon>Dothideomycetes incertae sedis</taxon>
        <taxon>Zopfiaceae</taxon>
        <taxon>Zopfia</taxon>
    </lineage>
</organism>
<name>A0A6A6E9W1_9PEZI</name>
<keyword evidence="1" id="KW-0812">Transmembrane</keyword>
<evidence type="ECO:0000256" key="1">
    <source>
        <dbReference type="SAM" id="Phobius"/>
    </source>
</evidence>
<feature type="transmembrane region" description="Helical" evidence="1">
    <location>
        <begin position="6"/>
        <end position="27"/>
    </location>
</feature>
<sequence>MVAIGAGVSVCVGLLLLGGAAGAIWWLRRKKQVHGKMVMAEQMPHEYYKRRHKMGQDEVKELYTNQTQSKYVELEHRTRRVELQ</sequence>
<dbReference type="AlphaFoldDB" id="A0A6A6E9W1"/>
<evidence type="ECO:0000313" key="2">
    <source>
        <dbReference type="EMBL" id="KAF2186930.1"/>
    </source>
</evidence>
<keyword evidence="1" id="KW-0472">Membrane</keyword>
<reference evidence="2" key="1">
    <citation type="journal article" date="2020" name="Stud. Mycol.">
        <title>101 Dothideomycetes genomes: a test case for predicting lifestyles and emergence of pathogens.</title>
        <authorList>
            <person name="Haridas S."/>
            <person name="Albert R."/>
            <person name="Binder M."/>
            <person name="Bloem J."/>
            <person name="Labutti K."/>
            <person name="Salamov A."/>
            <person name="Andreopoulos B."/>
            <person name="Baker S."/>
            <person name="Barry K."/>
            <person name="Bills G."/>
            <person name="Bluhm B."/>
            <person name="Cannon C."/>
            <person name="Castanera R."/>
            <person name="Culley D."/>
            <person name="Daum C."/>
            <person name="Ezra D."/>
            <person name="Gonzalez J."/>
            <person name="Henrissat B."/>
            <person name="Kuo A."/>
            <person name="Liang C."/>
            <person name="Lipzen A."/>
            <person name="Lutzoni F."/>
            <person name="Magnuson J."/>
            <person name="Mondo S."/>
            <person name="Nolan M."/>
            <person name="Ohm R."/>
            <person name="Pangilinan J."/>
            <person name="Park H.-J."/>
            <person name="Ramirez L."/>
            <person name="Alfaro M."/>
            <person name="Sun H."/>
            <person name="Tritt A."/>
            <person name="Yoshinaga Y."/>
            <person name="Zwiers L.-H."/>
            <person name="Turgeon B."/>
            <person name="Goodwin S."/>
            <person name="Spatafora J."/>
            <person name="Crous P."/>
            <person name="Grigoriev I."/>
        </authorList>
    </citation>
    <scope>NUCLEOTIDE SEQUENCE</scope>
    <source>
        <strain evidence="2">CBS 207.26</strain>
    </source>
</reference>
<dbReference type="Proteomes" id="UP000800200">
    <property type="component" value="Unassembled WGS sequence"/>
</dbReference>
<dbReference type="EMBL" id="ML994628">
    <property type="protein sequence ID" value="KAF2186930.1"/>
    <property type="molecule type" value="Genomic_DNA"/>
</dbReference>
<evidence type="ECO:0000313" key="3">
    <source>
        <dbReference type="Proteomes" id="UP000800200"/>
    </source>
</evidence>
<proteinExistence type="predicted"/>
<accession>A0A6A6E9W1</accession>
<protein>
    <submittedName>
        <fullName evidence="2">Uncharacterized protein</fullName>
    </submittedName>
</protein>